<evidence type="ECO:0000256" key="2">
    <source>
        <dbReference type="PROSITE-ProRule" id="PRU00176"/>
    </source>
</evidence>
<dbReference type="GO" id="GO:0006397">
    <property type="term" value="P:mRNA processing"/>
    <property type="evidence" value="ECO:0007669"/>
    <property type="project" value="UniProtKB-KW"/>
</dbReference>
<dbReference type="PANTHER" id="PTHR23204">
    <property type="entry name" value="CLEAVAGE AND POLYADENYLATION SPECIFIC FACTOR"/>
    <property type="match status" value="1"/>
</dbReference>
<evidence type="ECO:0000313" key="6">
    <source>
        <dbReference type="Proteomes" id="UP001431209"/>
    </source>
</evidence>
<feature type="compositionally biased region" description="Basic and acidic residues" evidence="3">
    <location>
        <begin position="220"/>
        <end position="304"/>
    </location>
</feature>
<dbReference type="InterPro" id="IPR012677">
    <property type="entry name" value="Nucleotide-bd_a/b_plait_sf"/>
</dbReference>
<evidence type="ECO:0000259" key="4">
    <source>
        <dbReference type="PROSITE" id="PS50102"/>
    </source>
</evidence>
<feature type="compositionally biased region" description="Low complexity" evidence="3">
    <location>
        <begin position="305"/>
        <end position="319"/>
    </location>
</feature>
<reference evidence="5 6" key="1">
    <citation type="submission" date="2024-03" db="EMBL/GenBank/DDBJ databases">
        <title>The Acrasis kona genome and developmental transcriptomes reveal deep origins of eukaryotic multicellular pathways.</title>
        <authorList>
            <person name="Sheikh S."/>
            <person name="Fu C.-J."/>
            <person name="Brown M.W."/>
            <person name="Baldauf S.L."/>
        </authorList>
    </citation>
    <scope>NUCLEOTIDE SEQUENCE [LARGE SCALE GENOMIC DNA]</scope>
    <source>
        <strain evidence="5 6">ATCC MYA-3509</strain>
    </source>
</reference>
<dbReference type="SUPFAM" id="SSF54928">
    <property type="entry name" value="RNA-binding domain, RBD"/>
    <property type="match status" value="1"/>
</dbReference>
<dbReference type="InterPro" id="IPR034772">
    <property type="entry name" value="CPSF6/7"/>
</dbReference>
<feature type="non-terminal residue" evidence="5">
    <location>
        <position position="1"/>
    </location>
</feature>
<dbReference type="Pfam" id="PF00076">
    <property type="entry name" value="RRM_1"/>
    <property type="match status" value="1"/>
</dbReference>
<sequence length="319" mass="36694">KGEEEFDIYGDIIPSANGNNANNVAEPEQRAQQPQTQSNATPYNSYYQQRTDPPKEDARPQYANPPTQYQQPMQSFQVEENNTYPFMYNGHDDQSVATHIICIENLTWWTTDAYMESLLCQFGKVISVWFIEEKINGKSKGVCFCQFDSVDAARMAKDKLMGTEVNSRQIVVSYSSGAPTSRFAGPANTFSSNNERGNFQGYRGGRGGSSRGSSLGNDRASSRGEYNDRSERNERNERNDRTERNERNERSDRGDRGDGRNERSDRSERRSRGRDDDNEKNEYNKRPRHDDRDDRDSRRREESRSSSSRSSSSHRSYRD</sequence>
<dbReference type="InterPro" id="IPR035979">
    <property type="entry name" value="RBD_domain_sf"/>
</dbReference>
<evidence type="ECO:0000256" key="3">
    <source>
        <dbReference type="SAM" id="MobiDB-lite"/>
    </source>
</evidence>
<dbReference type="Gene3D" id="3.30.70.330">
    <property type="match status" value="1"/>
</dbReference>
<feature type="compositionally biased region" description="Polar residues" evidence="3">
    <location>
        <begin position="30"/>
        <end position="51"/>
    </location>
</feature>
<accession>A0AAW2YVL5</accession>
<keyword evidence="2" id="KW-0694">RNA-binding</keyword>
<dbReference type="PROSITE" id="PS50102">
    <property type="entry name" value="RRM"/>
    <property type="match status" value="1"/>
</dbReference>
<feature type="region of interest" description="Disordered" evidence="3">
    <location>
        <begin position="182"/>
        <end position="319"/>
    </location>
</feature>
<comment type="similarity">
    <text evidence="1">Belongs to the RRM CPSF6/7 family.</text>
</comment>
<dbReference type="GO" id="GO:0003723">
    <property type="term" value="F:RNA binding"/>
    <property type="evidence" value="ECO:0007669"/>
    <property type="project" value="UniProtKB-UniRule"/>
</dbReference>
<proteinExistence type="inferred from homology"/>
<organism evidence="5 6">
    <name type="scientific">Acrasis kona</name>
    <dbReference type="NCBI Taxonomy" id="1008807"/>
    <lineage>
        <taxon>Eukaryota</taxon>
        <taxon>Discoba</taxon>
        <taxon>Heterolobosea</taxon>
        <taxon>Tetramitia</taxon>
        <taxon>Eutetramitia</taxon>
        <taxon>Acrasidae</taxon>
        <taxon>Acrasis</taxon>
    </lineage>
</organism>
<feature type="domain" description="RRM" evidence="4">
    <location>
        <begin position="99"/>
        <end position="177"/>
    </location>
</feature>
<dbReference type="SMART" id="SM00360">
    <property type="entry name" value="RRM"/>
    <property type="match status" value="1"/>
</dbReference>
<keyword evidence="6" id="KW-1185">Reference proteome</keyword>
<dbReference type="EMBL" id="JAOPGA020000733">
    <property type="protein sequence ID" value="KAL0481137.1"/>
    <property type="molecule type" value="Genomic_DNA"/>
</dbReference>
<feature type="region of interest" description="Disordered" evidence="3">
    <location>
        <begin position="1"/>
        <end position="68"/>
    </location>
</feature>
<evidence type="ECO:0000313" key="5">
    <source>
        <dbReference type="EMBL" id="KAL0481137.1"/>
    </source>
</evidence>
<protein>
    <recommendedName>
        <fullName evidence="4">RRM domain-containing protein</fullName>
    </recommendedName>
</protein>
<comment type="caution">
    <text evidence="5">The sequence shown here is derived from an EMBL/GenBank/DDBJ whole genome shotgun (WGS) entry which is preliminary data.</text>
</comment>
<dbReference type="InterPro" id="IPR000504">
    <property type="entry name" value="RRM_dom"/>
</dbReference>
<evidence type="ECO:0000256" key="1">
    <source>
        <dbReference type="ARBA" id="ARBA00006265"/>
    </source>
</evidence>
<name>A0AAW2YVL5_9EUKA</name>
<dbReference type="Proteomes" id="UP001431209">
    <property type="component" value="Unassembled WGS sequence"/>
</dbReference>
<gene>
    <name evidence="5" type="ORF">AKO1_011197</name>
</gene>
<dbReference type="GO" id="GO:0005634">
    <property type="term" value="C:nucleus"/>
    <property type="evidence" value="ECO:0007669"/>
    <property type="project" value="UniProtKB-SubCell"/>
</dbReference>
<dbReference type="AlphaFoldDB" id="A0AAW2YVL5"/>